<evidence type="ECO:0000313" key="3">
    <source>
        <dbReference type="Proteomes" id="UP000629870"/>
    </source>
</evidence>
<keyword evidence="3" id="KW-1185">Reference proteome</keyword>
<organism evidence="2 3">
    <name type="scientific">Deinococcus radiopugnans ATCC 19172</name>
    <dbReference type="NCBI Taxonomy" id="585398"/>
    <lineage>
        <taxon>Bacteria</taxon>
        <taxon>Thermotogati</taxon>
        <taxon>Deinococcota</taxon>
        <taxon>Deinococci</taxon>
        <taxon>Deinococcales</taxon>
        <taxon>Deinococcaceae</taxon>
        <taxon>Deinococcus</taxon>
    </lineage>
</organism>
<dbReference type="EMBL" id="JACHEW010000034">
    <property type="protein sequence ID" value="MBB6018595.1"/>
    <property type="molecule type" value="Genomic_DNA"/>
</dbReference>
<dbReference type="RefSeq" id="WP_249039219.1">
    <property type="nucleotide sequence ID" value="NZ_JACHEW010000034.1"/>
</dbReference>
<dbReference type="Pfam" id="PF01548">
    <property type="entry name" value="DEDD_Tnp_IS110"/>
    <property type="match status" value="1"/>
</dbReference>
<sequence length="183" mass="20196">MFVPGLDVGKSERYACLLQVHGPGSLTRIGGVKTVANTAKGHEQLVVWLAKSVAVREDLSVVMESTSVYWERGAMTLHDAGYAVSVVNAAQIKFFAKSTLRRGKTDKLDAEMIARYGAVMQPARWLPPEADLVELRALLHARGTIVELLTLEAGRHDAMDHQYQLHSKAVGFCEARQKLLEQQ</sequence>
<comment type="caution">
    <text evidence="2">The sequence shown here is derived from an EMBL/GenBank/DDBJ whole genome shotgun (WGS) entry which is preliminary data.</text>
</comment>
<dbReference type="PANTHER" id="PTHR33055:SF3">
    <property type="entry name" value="PUTATIVE TRANSPOSASE FOR IS117-RELATED"/>
    <property type="match status" value="1"/>
</dbReference>
<name>A0ABR6NZF9_9DEIO</name>
<dbReference type="PANTHER" id="PTHR33055">
    <property type="entry name" value="TRANSPOSASE FOR INSERTION SEQUENCE ELEMENT IS1111A"/>
    <property type="match status" value="1"/>
</dbReference>
<dbReference type="InterPro" id="IPR047650">
    <property type="entry name" value="Transpos_IS110"/>
</dbReference>
<evidence type="ECO:0000259" key="1">
    <source>
        <dbReference type="Pfam" id="PF01548"/>
    </source>
</evidence>
<evidence type="ECO:0000313" key="2">
    <source>
        <dbReference type="EMBL" id="MBB6018595.1"/>
    </source>
</evidence>
<protein>
    <submittedName>
        <fullName evidence="2">Transposase</fullName>
    </submittedName>
</protein>
<gene>
    <name evidence="2" type="ORF">HNQ04_003876</name>
</gene>
<dbReference type="Proteomes" id="UP000629870">
    <property type="component" value="Unassembled WGS sequence"/>
</dbReference>
<proteinExistence type="predicted"/>
<feature type="domain" description="Transposase IS110-like N-terminal" evidence="1">
    <location>
        <begin position="5"/>
        <end position="151"/>
    </location>
</feature>
<dbReference type="InterPro" id="IPR002525">
    <property type="entry name" value="Transp_IS110-like_N"/>
</dbReference>
<accession>A0ABR6NZF9</accession>
<reference evidence="2 3" key="1">
    <citation type="submission" date="2020-08" db="EMBL/GenBank/DDBJ databases">
        <title>Genomic Encyclopedia of Type Strains, Phase IV (KMG-IV): sequencing the most valuable type-strain genomes for metagenomic binning, comparative biology and taxonomic classification.</title>
        <authorList>
            <person name="Goeker M."/>
        </authorList>
    </citation>
    <scope>NUCLEOTIDE SEQUENCE [LARGE SCALE GENOMIC DNA]</scope>
    <source>
        <strain evidence="2 3">DSM 12027</strain>
    </source>
</reference>